<dbReference type="InterPro" id="IPR014017">
    <property type="entry name" value="DNA_helicase_UvrD-like_C"/>
</dbReference>
<dbReference type="Gene3D" id="1.10.10.160">
    <property type="match status" value="1"/>
</dbReference>
<keyword evidence="4 11" id="KW-0347">Helicase</keyword>
<dbReference type="EC" id="5.6.2.4" evidence="9"/>
<evidence type="ECO:0000256" key="9">
    <source>
        <dbReference type="ARBA" id="ARBA00034808"/>
    </source>
</evidence>
<dbReference type="InterPro" id="IPR014016">
    <property type="entry name" value="UvrD-like_ATP-bd"/>
</dbReference>
<evidence type="ECO:0000256" key="4">
    <source>
        <dbReference type="ARBA" id="ARBA00022806"/>
    </source>
</evidence>
<evidence type="ECO:0000256" key="11">
    <source>
        <dbReference type="PROSITE-ProRule" id="PRU00560"/>
    </source>
</evidence>
<dbReference type="PANTHER" id="PTHR11070:SF2">
    <property type="entry name" value="ATP-DEPENDENT DNA HELICASE SRS2"/>
    <property type="match status" value="1"/>
</dbReference>
<evidence type="ECO:0000259" key="13">
    <source>
        <dbReference type="PROSITE" id="PS51217"/>
    </source>
</evidence>
<comment type="catalytic activity">
    <reaction evidence="10">
        <text>ATP + H2O = ADP + phosphate + H(+)</text>
        <dbReference type="Rhea" id="RHEA:13065"/>
        <dbReference type="ChEBI" id="CHEBI:15377"/>
        <dbReference type="ChEBI" id="CHEBI:15378"/>
        <dbReference type="ChEBI" id="CHEBI:30616"/>
        <dbReference type="ChEBI" id="CHEBI:43474"/>
        <dbReference type="ChEBI" id="CHEBI:456216"/>
        <dbReference type="EC" id="5.6.2.4"/>
    </reaction>
</comment>
<evidence type="ECO:0000256" key="6">
    <source>
        <dbReference type="ARBA" id="ARBA00023125"/>
    </source>
</evidence>
<comment type="similarity">
    <text evidence="1">Belongs to the helicase family. UvrD subfamily.</text>
</comment>
<feature type="domain" description="UvrD-like helicase ATP-binding" evidence="12">
    <location>
        <begin position="1"/>
        <end position="275"/>
    </location>
</feature>
<dbReference type="CDD" id="cd18807">
    <property type="entry name" value="SF1_C_UvrD"/>
    <property type="match status" value="1"/>
</dbReference>
<accession>A0ABS6K8E8</accession>
<dbReference type="Proteomes" id="UP001314681">
    <property type="component" value="Unassembled WGS sequence"/>
</dbReference>
<reference evidence="14 15" key="1">
    <citation type="submission" date="2021-06" db="EMBL/GenBank/DDBJ databases">
        <title>Description of novel taxa of the family Lachnospiraceae.</title>
        <authorList>
            <person name="Chaplin A.V."/>
            <person name="Sokolova S.R."/>
            <person name="Pikina A.P."/>
            <person name="Korzhanova M."/>
            <person name="Belova V."/>
            <person name="Korostin D."/>
            <person name="Efimov B.A."/>
        </authorList>
    </citation>
    <scope>NUCLEOTIDE SEQUENCE [LARGE SCALE GENOMIC DNA]</scope>
    <source>
        <strain evidence="14 15">ASD4241</strain>
    </source>
</reference>
<name>A0ABS6K8E8_9FIRM</name>
<dbReference type="PANTHER" id="PTHR11070">
    <property type="entry name" value="UVRD / RECB / PCRA DNA HELICASE FAMILY MEMBER"/>
    <property type="match status" value="1"/>
</dbReference>
<evidence type="ECO:0000256" key="8">
    <source>
        <dbReference type="ARBA" id="ARBA00034617"/>
    </source>
</evidence>
<organism evidence="14 15">
    <name type="scientific">Diplocloster modestus</name>
    <dbReference type="NCBI Taxonomy" id="2850322"/>
    <lineage>
        <taxon>Bacteria</taxon>
        <taxon>Bacillati</taxon>
        <taxon>Bacillota</taxon>
        <taxon>Clostridia</taxon>
        <taxon>Lachnospirales</taxon>
        <taxon>Lachnospiraceae</taxon>
        <taxon>Diplocloster</taxon>
    </lineage>
</organism>
<keyword evidence="6" id="KW-0238">DNA-binding</keyword>
<evidence type="ECO:0000256" key="5">
    <source>
        <dbReference type="ARBA" id="ARBA00022840"/>
    </source>
</evidence>
<evidence type="ECO:0000256" key="2">
    <source>
        <dbReference type="ARBA" id="ARBA00022741"/>
    </source>
</evidence>
<dbReference type="InterPro" id="IPR027417">
    <property type="entry name" value="P-loop_NTPase"/>
</dbReference>
<keyword evidence="2 11" id="KW-0547">Nucleotide-binding</keyword>
<dbReference type="Gene3D" id="1.10.486.10">
    <property type="entry name" value="PCRA, domain 4"/>
    <property type="match status" value="1"/>
</dbReference>
<evidence type="ECO:0000313" key="14">
    <source>
        <dbReference type="EMBL" id="MBU9726777.1"/>
    </source>
</evidence>
<evidence type="ECO:0000256" key="1">
    <source>
        <dbReference type="ARBA" id="ARBA00009922"/>
    </source>
</evidence>
<dbReference type="InterPro" id="IPR000212">
    <property type="entry name" value="DNA_helicase_UvrD/REP"/>
</dbReference>
<keyword evidence="15" id="KW-1185">Reference proteome</keyword>
<gene>
    <name evidence="14" type="ORF">KTH90_12200</name>
</gene>
<evidence type="ECO:0000256" key="3">
    <source>
        <dbReference type="ARBA" id="ARBA00022801"/>
    </source>
</evidence>
<dbReference type="PROSITE" id="PS51198">
    <property type="entry name" value="UVRD_HELICASE_ATP_BIND"/>
    <property type="match status" value="1"/>
</dbReference>
<dbReference type="RefSeq" id="WP_238726873.1">
    <property type="nucleotide sequence ID" value="NZ_JAHQCX010000007.1"/>
</dbReference>
<dbReference type="EMBL" id="JAHQCX010000007">
    <property type="protein sequence ID" value="MBU9726777.1"/>
    <property type="molecule type" value="Genomic_DNA"/>
</dbReference>
<evidence type="ECO:0000313" key="15">
    <source>
        <dbReference type="Proteomes" id="UP001314681"/>
    </source>
</evidence>
<keyword evidence="3 11" id="KW-0378">Hydrolase</keyword>
<feature type="binding site" evidence="11">
    <location>
        <begin position="22"/>
        <end position="29"/>
    </location>
    <ligand>
        <name>ATP</name>
        <dbReference type="ChEBI" id="CHEBI:30616"/>
    </ligand>
</feature>
<dbReference type="GO" id="GO:0004386">
    <property type="term" value="F:helicase activity"/>
    <property type="evidence" value="ECO:0007669"/>
    <property type="project" value="UniProtKB-KW"/>
</dbReference>
<dbReference type="Gene3D" id="3.40.50.300">
    <property type="entry name" value="P-loop containing nucleotide triphosphate hydrolases"/>
    <property type="match status" value="2"/>
</dbReference>
<evidence type="ECO:0000256" key="7">
    <source>
        <dbReference type="ARBA" id="ARBA00023235"/>
    </source>
</evidence>
<proteinExistence type="inferred from homology"/>
<sequence length="673" mass="79044">MSFNESQIQAIRHKDGPMLVLAGPGSGKTLVITQRTKYLIDEYGADPSGILVITFTRAAAREMQERFQKLMEGTASVSFGTFHAIFFSILKYAYGYTAANILKEDQKFTYLREILDHIELEIDDEADFLTGILSEISSVKNERTSLQTYHAKNCPDQVFRKIYHSYQQKLQKARLLDFDDMMVYCLELFESRPDILKAWQDKYRYILIDEFQDINQIQYDIVRLLAAPEDNLFIVGDDDQSIYRFRGAKPEIMLNFSKDYPKAQRVLLDTNYRSTPNIVEGASRIIANNKARFPKEINTVREKGKDIEFAEFVSPQEEYLKVIQQLKRYHEQGIDWNQMAILFRTNTQPGRLMERLLEYNIPFRAKDRIPNLYDHWITRDILAYIRLTRELTRQDFFQIMNRPKRYLSREAFDTPVVDFNCLRSFYEGKNWMQERIDKIEYDLKLLKNMPPYSAVNYIQHGIGYEEYIKEYADFRRLSAEDLYDTLNQLQESARPCHSYEEWFRHMEAYTRELREQVLARSHVPDGVTLSTMHASKGLEYQLVILIDANEGITPYRKAVLEADLEEERRMFYVAMTRAKSYLHIYSLKEQYGKKLTPSRFIGEYHLDLAGLVEGAPVNHVKYGDGVIRAVQNNKVKIYFPKPGKELLLDIHYCMSYQLLRLTASKGLNGRKVQ</sequence>
<dbReference type="Pfam" id="PF00580">
    <property type="entry name" value="UvrD-helicase"/>
    <property type="match status" value="1"/>
</dbReference>
<dbReference type="InterPro" id="IPR013986">
    <property type="entry name" value="DExx_box_DNA_helicase_dom_sf"/>
</dbReference>
<keyword evidence="5 11" id="KW-0067">ATP-binding</keyword>
<dbReference type="Pfam" id="PF13361">
    <property type="entry name" value="UvrD_C"/>
    <property type="match status" value="1"/>
</dbReference>
<dbReference type="PROSITE" id="PS51217">
    <property type="entry name" value="UVRD_HELICASE_CTER"/>
    <property type="match status" value="1"/>
</dbReference>
<dbReference type="SUPFAM" id="SSF52540">
    <property type="entry name" value="P-loop containing nucleoside triphosphate hydrolases"/>
    <property type="match status" value="1"/>
</dbReference>
<keyword evidence="7" id="KW-0413">Isomerase</keyword>
<comment type="caution">
    <text evidence="14">The sequence shown here is derived from an EMBL/GenBank/DDBJ whole genome shotgun (WGS) entry which is preliminary data.</text>
</comment>
<evidence type="ECO:0000259" key="12">
    <source>
        <dbReference type="PROSITE" id="PS51198"/>
    </source>
</evidence>
<feature type="domain" description="UvrD-like helicase C-terminal" evidence="13">
    <location>
        <begin position="276"/>
        <end position="537"/>
    </location>
</feature>
<dbReference type="CDD" id="cd17932">
    <property type="entry name" value="DEXQc_UvrD"/>
    <property type="match status" value="1"/>
</dbReference>
<comment type="catalytic activity">
    <reaction evidence="8">
        <text>Couples ATP hydrolysis with the unwinding of duplex DNA by translocating in the 3'-5' direction.</text>
        <dbReference type="EC" id="5.6.2.4"/>
    </reaction>
</comment>
<protein>
    <recommendedName>
        <fullName evidence="9">DNA 3'-5' helicase</fullName>
        <ecNumber evidence="9">5.6.2.4</ecNumber>
    </recommendedName>
</protein>
<evidence type="ECO:0000256" key="10">
    <source>
        <dbReference type="ARBA" id="ARBA00048988"/>
    </source>
</evidence>